<feature type="compositionally biased region" description="Low complexity" evidence="1">
    <location>
        <begin position="283"/>
        <end position="302"/>
    </location>
</feature>
<feature type="compositionally biased region" description="Low complexity" evidence="1">
    <location>
        <begin position="326"/>
        <end position="342"/>
    </location>
</feature>
<comment type="caution">
    <text evidence="2">The sequence shown here is derived from an EMBL/GenBank/DDBJ whole genome shotgun (WGS) entry which is preliminary data.</text>
</comment>
<dbReference type="EMBL" id="JAVREJ010000003">
    <property type="protein sequence ID" value="MDT0349323.1"/>
    <property type="molecule type" value="Genomic_DNA"/>
</dbReference>
<name>A0ABU2N5W0_9PSEU</name>
<sequence>MASAAAPRHGRTRVSPLIAPTDAPPDGPVSVGSLLRREGRRAAHALDRPLVPRARDLAEAGARSSHGVAVAAGALIAVTAVLGSNAVGDPTILAGLGVDDAADTGPAGAPAPGTPLSPPAGVPAPGQAAAPQAELGDAMQGVLADSIAAAPVATVSGAGIVAAALQQPADGGGQPSVTPVADDSSGESTGGRHRADDTDSDGSGSRSGDSGADDRASENRSTGSSERVRERSSDRDRGSESADDSDDSRGPDSAPARPTVPAVDPVDEPAEPASPSGGEKPDSSVSPDDSDNGSGDPSTDGSGDSGSDDSGADSGADSGSDDSKSGDSGSDGTDGAAGAQDGDSGGSTAGDSSGSDSSDGNDGQDGSGSTKNA</sequence>
<feature type="region of interest" description="Disordered" evidence="1">
    <location>
        <begin position="1"/>
        <end position="47"/>
    </location>
</feature>
<evidence type="ECO:0000256" key="1">
    <source>
        <dbReference type="SAM" id="MobiDB-lite"/>
    </source>
</evidence>
<feature type="region of interest" description="Disordered" evidence="1">
    <location>
        <begin position="167"/>
        <end position="373"/>
    </location>
</feature>
<feature type="compositionally biased region" description="Pro residues" evidence="1">
    <location>
        <begin position="112"/>
        <end position="122"/>
    </location>
</feature>
<evidence type="ECO:0000313" key="2">
    <source>
        <dbReference type="EMBL" id="MDT0349323.1"/>
    </source>
</evidence>
<protein>
    <submittedName>
        <fullName evidence="2">Uncharacterized protein</fullName>
    </submittedName>
</protein>
<feature type="compositionally biased region" description="Basic and acidic residues" evidence="1">
    <location>
        <begin position="35"/>
        <end position="47"/>
    </location>
</feature>
<reference evidence="3" key="1">
    <citation type="submission" date="2023-07" db="EMBL/GenBank/DDBJ databases">
        <title>30 novel species of actinomycetes from the DSMZ collection.</title>
        <authorList>
            <person name="Nouioui I."/>
        </authorList>
    </citation>
    <scope>NUCLEOTIDE SEQUENCE [LARGE SCALE GENOMIC DNA]</scope>
    <source>
        <strain evidence="3">DSM 45834</strain>
    </source>
</reference>
<feature type="compositionally biased region" description="Low complexity" evidence="1">
    <location>
        <begin position="349"/>
        <end position="361"/>
    </location>
</feature>
<dbReference type="RefSeq" id="WP_311555325.1">
    <property type="nucleotide sequence ID" value="NZ_JAVREJ010000003.1"/>
</dbReference>
<keyword evidence="3" id="KW-1185">Reference proteome</keyword>
<organism evidence="2 3">
    <name type="scientific">Pseudonocardia charpentierae</name>
    <dbReference type="NCBI Taxonomy" id="3075545"/>
    <lineage>
        <taxon>Bacteria</taxon>
        <taxon>Bacillati</taxon>
        <taxon>Actinomycetota</taxon>
        <taxon>Actinomycetes</taxon>
        <taxon>Pseudonocardiales</taxon>
        <taxon>Pseudonocardiaceae</taxon>
        <taxon>Pseudonocardia</taxon>
    </lineage>
</organism>
<gene>
    <name evidence="2" type="ORF">RM445_07260</name>
</gene>
<feature type="compositionally biased region" description="Low complexity" evidence="1">
    <location>
        <begin position="201"/>
        <end position="210"/>
    </location>
</feature>
<accession>A0ABU2N5W0</accession>
<evidence type="ECO:0000313" key="3">
    <source>
        <dbReference type="Proteomes" id="UP001183202"/>
    </source>
</evidence>
<dbReference type="Proteomes" id="UP001183202">
    <property type="component" value="Unassembled WGS sequence"/>
</dbReference>
<feature type="region of interest" description="Disordered" evidence="1">
    <location>
        <begin position="104"/>
        <end position="133"/>
    </location>
</feature>
<feature type="compositionally biased region" description="Basic and acidic residues" evidence="1">
    <location>
        <begin position="226"/>
        <end position="240"/>
    </location>
</feature>
<proteinExistence type="predicted"/>
<feature type="compositionally biased region" description="Low complexity" evidence="1">
    <location>
        <begin position="123"/>
        <end position="133"/>
    </location>
</feature>